<dbReference type="Proteomes" id="UP000297452">
    <property type="component" value="Unassembled WGS sequence"/>
</dbReference>
<evidence type="ECO:0000313" key="1">
    <source>
        <dbReference type="EMBL" id="TGO53107.1"/>
    </source>
</evidence>
<proteinExistence type="predicted"/>
<keyword evidence="2" id="KW-1185">Reference proteome</keyword>
<dbReference type="AlphaFoldDB" id="A0A4Z1I913"/>
<sequence>MGERNGRDRALGFDDGLETGMIDFLGGDDPGKERKKRGAVTLNEWWILVGRQHVGRYFAL</sequence>
<gene>
    <name evidence="1" type="ORF">BOTNAR_0304g00010</name>
</gene>
<protein>
    <submittedName>
        <fullName evidence="1">Uncharacterized protein</fullName>
    </submittedName>
</protein>
<evidence type="ECO:0000313" key="2">
    <source>
        <dbReference type="Proteomes" id="UP000297452"/>
    </source>
</evidence>
<reference evidence="1 2" key="1">
    <citation type="submission" date="2017-12" db="EMBL/GenBank/DDBJ databases">
        <title>Comparative genomics of Botrytis spp.</title>
        <authorList>
            <person name="Valero-Jimenez C.A."/>
            <person name="Tapia P."/>
            <person name="Veloso J."/>
            <person name="Silva-Moreno E."/>
            <person name="Staats M."/>
            <person name="Valdes J.H."/>
            <person name="Van Kan J.A.L."/>
        </authorList>
    </citation>
    <scope>NUCLEOTIDE SEQUENCE [LARGE SCALE GENOMIC DNA]</scope>
    <source>
        <strain evidence="1 2">MUCL2120</strain>
    </source>
</reference>
<dbReference type="EMBL" id="PQXJ01000304">
    <property type="protein sequence ID" value="TGO53107.1"/>
    <property type="molecule type" value="Genomic_DNA"/>
</dbReference>
<organism evidence="1 2">
    <name type="scientific">Botryotinia narcissicola</name>
    <dbReference type="NCBI Taxonomy" id="278944"/>
    <lineage>
        <taxon>Eukaryota</taxon>
        <taxon>Fungi</taxon>
        <taxon>Dikarya</taxon>
        <taxon>Ascomycota</taxon>
        <taxon>Pezizomycotina</taxon>
        <taxon>Leotiomycetes</taxon>
        <taxon>Helotiales</taxon>
        <taxon>Sclerotiniaceae</taxon>
        <taxon>Botryotinia</taxon>
    </lineage>
</organism>
<comment type="caution">
    <text evidence="1">The sequence shown here is derived from an EMBL/GenBank/DDBJ whole genome shotgun (WGS) entry which is preliminary data.</text>
</comment>
<name>A0A4Z1I913_9HELO</name>
<accession>A0A4Z1I913</accession>